<dbReference type="InterPro" id="IPR020845">
    <property type="entry name" value="AMP-binding_CS"/>
</dbReference>
<feature type="domain" description="AMP-dependent synthetase/ligase" evidence="3">
    <location>
        <begin position="18"/>
        <end position="367"/>
    </location>
</feature>
<dbReference type="InterPro" id="IPR025110">
    <property type="entry name" value="AMP-bd_C"/>
</dbReference>
<keyword evidence="2 5" id="KW-0436">Ligase</keyword>
<dbReference type="PANTHER" id="PTHR43201">
    <property type="entry name" value="ACYL-COA SYNTHETASE"/>
    <property type="match status" value="1"/>
</dbReference>
<evidence type="ECO:0000259" key="3">
    <source>
        <dbReference type="Pfam" id="PF00501"/>
    </source>
</evidence>
<evidence type="ECO:0000313" key="6">
    <source>
        <dbReference type="Proteomes" id="UP000515934"/>
    </source>
</evidence>
<sequence length="510" mass="55691">MRASTDQERYYSELSAIAHATPDAIAFIDGEDHVTYSEMRETVEDRAAQLRSGGLQAGGRVAIIAENSANFIMTAIAVWVARGVLVTIYPSIPQKDLESTLADSDPVLVLSDTGTEDLVRGAVREGLPITLIDTADFVVESVATDVAPTPTDLREPLSLICYSSGTTSRPKAIMLSARALYNGARVYADVWGLQSHDVTLVSLPMAWLYGLDTSSMSTLLVGGTVVSLRRSRPELIAEAIERRRVTIFPTVTTVLGKLARFLDSDERRWDLSSLRLIVSGGEPRNEQAFNLLRKYTSIPVHDTYCPSESFPLITYDPRLDPEPKQGSAGRIVPNALMRVVDAEGRDVAPGETGEALASGPGLMLGYWNDPELTAESLTDDGWYKTKDLVRVDSDGYVYVVGRLSDMIIRGGSNVSPGEVESTLREHNSVLEAAVVGVPDPEYGEEVVAVIQLADGADIADEELEAFVTERLARFKVPSRFVRVDELPLNSTTQKINRSKVRQMLQEGVRS</sequence>
<dbReference type="RefSeq" id="WP_187554455.1">
    <property type="nucleotide sequence ID" value="NZ_CP060716.1"/>
</dbReference>
<dbReference type="GO" id="GO:0006631">
    <property type="term" value="P:fatty acid metabolic process"/>
    <property type="evidence" value="ECO:0007669"/>
    <property type="project" value="TreeGrafter"/>
</dbReference>
<accession>A0A7G9S2A9</accession>
<dbReference type="InterPro" id="IPR000873">
    <property type="entry name" value="AMP-dep_synth/lig_dom"/>
</dbReference>
<evidence type="ECO:0000313" key="5">
    <source>
        <dbReference type="EMBL" id="QNN61984.1"/>
    </source>
</evidence>
<evidence type="ECO:0000256" key="1">
    <source>
        <dbReference type="ARBA" id="ARBA00006432"/>
    </source>
</evidence>
<dbReference type="SUPFAM" id="SSF56801">
    <property type="entry name" value="Acetyl-CoA synthetase-like"/>
    <property type="match status" value="1"/>
</dbReference>
<dbReference type="PANTHER" id="PTHR43201:SF5">
    <property type="entry name" value="MEDIUM-CHAIN ACYL-COA LIGASE ACSF2, MITOCHONDRIAL"/>
    <property type="match status" value="1"/>
</dbReference>
<dbReference type="Gene3D" id="3.30.300.30">
    <property type="match status" value="1"/>
</dbReference>
<dbReference type="Pfam" id="PF00501">
    <property type="entry name" value="AMP-binding"/>
    <property type="match status" value="1"/>
</dbReference>
<dbReference type="GO" id="GO:0031956">
    <property type="term" value="F:medium-chain fatty acid-CoA ligase activity"/>
    <property type="evidence" value="ECO:0007669"/>
    <property type="project" value="TreeGrafter"/>
</dbReference>
<dbReference type="AlphaFoldDB" id="A0A7G9S2A9"/>
<organism evidence="5 6">
    <name type="scientific">Leucobacter denitrificans</name>
    <dbReference type="NCBI Taxonomy" id="683042"/>
    <lineage>
        <taxon>Bacteria</taxon>
        <taxon>Bacillati</taxon>
        <taxon>Actinomycetota</taxon>
        <taxon>Actinomycetes</taxon>
        <taxon>Micrococcales</taxon>
        <taxon>Microbacteriaceae</taxon>
        <taxon>Leucobacter</taxon>
    </lineage>
</organism>
<evidence type="ECO:0000256" key="2">
    <source>
        <dbReference type="ARBA" id="ARBA00022598"/>
    </source>
</evidence>
<dbReference type="InterPro" id="IPR045851">
    <property type="entry name" value="AMP-bd_C_sf"/>
</dbReference>
<dbReference type="Proteomes" id="UP000515934">
    <property type="component" value="Chromosome"/>
</dbReference>
<keyword evidence="6" id="KW-1185">Reference proteome</keyword>
<evidence type="ECO:0000259" key="4">
    <source>
        <dbReference type="Pfam" id="PF13193"/>
    </source>
</evidence>
<dbReference type="Gene3D" id="3.40.50.12780">
    <property type="entry name" value="N-terminal domain of ligase-like"/>
    <property type="match status" value="1"/>
</dbReference>
<dbReference type="Pfam" id="PF13193">
    <property type="entry name" value="AMP-binding_C"/>
    <property type="match status" value="1"/>
</dbReference>
<comment type="similarity">
    <text evidence="1">Belongs to the ATP-dependent AMP-binding enzyme family.</text>
</comment>
<dbReference type="EMBL" id="CP060716">
    <property type="protein sequence ID" value="QNN61984.1"/>
    <property type="molecule type" value="Genomic_DNA"/>
</dbReference>
<dbReference type="PROSITE" id="PS00455">
    <property type="entry name" value="AMP_BINDING"/>
    <property type="match status" value="1"/>
</dbReference>
<dbReference type="KEGG" id="ldn:H9L06_06555"/>
<gene>
    <name evidence="5" type="ORF">H9L06_06555</name>
</gene>
<protein>
    <submittedName>
        <fullName evidence="5">Acyl--CoA ligase</fullName>
    </submittedName>
</protein>
<reference evidence="5 6" key="1">
    <citation type="submission" date="2020-08" db="EMBL/GenBank/DDBJ databases">
        <title>Genome sequence of Leucobacter denitrificans KACC 14055T.</title>
        <authorList>
            <person name="Hyun D.-W."/>
            <person name="Bae J.-W."/>
        </authorList>
    </citation>
    <scope>NUCLEOTIDE SEQUENCE [LARGE SCALE GENOMIC DNA]</scope>
    <source>
        <strain evidence="5 6">KACC 14055</strain>
    </source>
</reference>
<proteinExistence type="inferred from homology"/>
<dbReference type="InterPro" id="IPR042099">
    <property type="entry name" value="ANL_N_sf"/>
</dbReference>
<feature type="domain" description="AMP-binding enzyme C-terminal" evidence="4">
    <location>
        <begin position="418"/>
        <end position="490"/>
    </location>
</feature>
<name>A0A7G9S2A9_9MICO</name>